<evidence type="ECO:0000256" key="4">
    <source>
        <dbReference type="ARBA" id="ARBA00022670"/>
    </source>
</evidence>
<organism evidence="13 14">
    <name type="scientific">Drosophila pseudoobscura pseudoobscura</name>
    <name type="common">Fruit fly</name>
    <dbReference type="NCBI Taxonomy" id="46245"/>
    <lineage>
        <taxon>Eukaryota</taxon>
        <taxon>Metazoa</taxon>
        <taxon>Ecdysozoa</taxon>
        <taxon>Arthropoda</taxon>
        <taxon>Hexapoda</taxon>
        <taxon>Insecta</taxon>
        <taxon>Pterygota</taxon>
        <taxon>Neoptera</taxon>
        <taxon>Endopterygota</taxon>
        <taxon>Diptera</taxon>
        <taxon>Brachycera</taxon>
        <taxon>Muscomorpha</taxon>
        <taxon>Ephydroidea</taxon>
        <taxon>Drosophilidae</taxon>
        <taxon>Drosophila</taxon>
        <taxon>Sophophora</taxon>
    </lineage>
</organism>
<dbReference type="PANTHER" id="PTHR11733:SF133">
    <property type="entry name" value="PHOSPHATE-REGULATING NEUTRAL ENDOPEPTIDASE PHEX"/>
    <property type="match status" value="1"/>
</dbReference>
<dbReference type="CDD" id="cd08662">
    <property type="entry name" value="M13"/>
    <property type="match status" value="1"/>
</dbReference>
<dbReference type="Gene3D" id="1.10.1380.10">
    <property type="entry name" value="Neutral endopeptidase , domain2"/>
    <property type="match status" value="1"/>
</dbReference>
<dbReference type="Pfam" id="PF05649">
    <property type="entry name" value="Peptidase_M13_N"/>
    <property type="match status" value="1"/>
</dbReference>
<dbReference type="PROSITE" id="PS51885">
    <property type="entry name" value="NEPRILYSIN"/>
    <property type="match status" value="1"/>
</dbReference>
<reference evidence="14" key="2">
    <citation type="submission" date="2025-08" db="UniProtKB">
        <authorList>
            <consortium name="RefSeq"/>
        </authorList>
    </citation>
    <scope>IDENTIFICATION</scope>
    <source>
        <strain evidence="14">MV-25-SWS-2005</strain>
        <tissue evidence="14">Whole body</tissue>
    </source>
</reference>
<dbReference type="Gene3D" id="3.40.390.10">
    <property type="entry name" value="Collagenase (Catalytic Domain)"/>
    <property type="match status" value="1"/>
</dbReference>
<feature type="domain" description="Peptidase M13 N-terminal" evidence="12">
    <location>
        <begin position="173"/>
        <end position="637"/>
    </location>
</feature>
<proteinExistence type="inferred from homology"/>
<feature type="compositionally biased region" description="Acidic residues" evidence="9">
    <location>
        <begin position="357"/>
        <end position="372"/>
    </location>
</feature>
<accession>A0A6I8V5D3</accession>
<evidence type="ECO:0000256" key="9">
    <source>
        <dbReference type="SAM" id="MobiDB-lite"/>
    </source>
</evidence>
<protein>
    <submittedName>
        <fullName evidence="14">Endothelin-converting enzyme 2</fullName>
    </submittedName>
</protein>
<feature type="compositionally biased region" description="Gly residues" evidence="9">
    <location>
        <begin position="69"/>
        <end position="81"/>
    </location>
</feature>
<keyword evidence="4" id="KW-0645">Protease</keyword>
<evidence type="ECO:0000256" key="1">
    <source>
        <dbReference type="ARBA" id="ARBA00001947"/>
    </source>
</evidence>
<comment type="similarity">
    <text evidence="3">Belongs to the peptidase M13 family.</text>
</comment>
<dbReference type="InterPro" id="IPR018497">
    <property type="entry name" value="Peptidase_M13_C"/>
</dbReference>
<dbReference type="PANTHER" id="PTHR11733">
    <property type="entry name" value="ZINC METALLOPROTEASE FAMILY M13 NEPRILYSIN-RELATED"/>
    <property type="match status" value="1"/>
</dbReference>
<name>A0A6I8V5D3_DROPS</name>
<dbReference type="Proteomes" id="UP000001819">
    <property type="component" value="Chromosome 2"/>
</dbReference>
<dbReference type="GO" id="GO:0046872">
    <property type="term" value="F:metal ion binding"/>
    <property type="evidence" value="ECO:0007669"/>
    <property type="project" value="UniProtKB-KW"/>
</dbReference>
<keyword evidence="10" id="KW-0472">Membrane</keyword>
<evidence type="ECO:0000256" key="10">
    <source>
        <dbReference type="SAM" id="Phobius"/>
    </source>
</evidence>
<dbReference type="AlphaFoldDB" id="A0A6I8V5D3"/>
<reference evidence="13" key="1">
    <citation type="submission" date="2024-06" db="UniProtKB">
        <authorList>
            <consortium name="RefSeq"/>
        </authorList>
    </citation>
    <scope>NUCLEOTIDE SEQUENCE [LARGE SCALE GENOMIC DNA]</scope>
    <source>
        <strain evidence="13">MV2-25</strain>
    </source>
</reference>
<dbReference type="GO" id="GO:0016485">
    <property type="term" value="P:protein processing"/>
    <property type="evidence" value="ECO:0007669"/>
    <property type="project" value="TreeGrafter"/>
</dbReference>
<dbReference type="InterPro" id="IPR000718">
    <property type="entry name" value="Peptidase_M13"/>
</dbReference>
<evidence type="ECO:0000256" key="6">
    <source>
        <dbReference type="ARBA" id="ARBA00022801"/>
    </source>
</evidence>
<evidence type="ECO:0000313" key="13">
    <source>
        <dbReference type="Proteomes" id="UP000001819"/>
    </source>
</evidence>
<dbReference type="PRINTS" id="PR00786">
    <property type="entry name" value="NEPRILYSIN"/>
</dbReference>
<dbReference type="InterPro" id="IPR042089">
    <property type="entry name" value="Peptidase_M13_dom_2"/>
</dbReference>
<evidence type="ECO:0000256" key="8">
    <source>
        <dbReference type="ARBA" id="ARBA00023049"/>
    </source>
</evidence>
<dbReference type="FunCoup" id="A0A6I8V5D3">
    <property type="interactions" value="49"/>
</dbReference>
<evidence type="ECO:0000256" key="7">
    <source>
        <dbReference type="ARBA" id="ARBA00022833"/>
    </source>
</evidence>
<evidence type="ECO:0000259" key="11">
    <source>
        <dbReference type="Pfam" id="PF01431"/>
    </source>
</evidence>
<keyword evidence="5" id="KW-0479">Metal-binding</keyword>
<feature type="domain" description="Peptidase M13 C-terminal" evidence="11">
    <location>
        <begin position="695"/>
        <end position="898"/>
    </location>
</feature>
<keyword evidence="6" id="KW-0378">Hydrolase</keyword>
<evidence type="ECO:0000313" key="14">
    <source>
        <dbReference type="RefSeq" id="XP_003736406.3"/>
    </source>
</evidence>
<evidence type="ECO:0000256" key="3">
    <source>
        <dbReference type="ARBA" id="ARBA00007357"/>
    </source>
</evidence>
<feature type="region of interest" description="Disordered" evidence="9">
    <location>
        <begin position="354"/>
        <end position="377"/>
    </location>
</feature>
<keyword evidence="8" id="KW-0482">Metalloprotease</keyword>
<dbReference type="RefSeq" id="XP_003736406.3">
    <property type="nucleotide sequence ID" value="XM_003736358.3"/>
</dbReference>
<feature type="transmembrane region" description="Helical" evidence="10">
    <location>
        <begin position="121"/>
        <end position="144"/>
    </location>
</feature>
<keyword evidence="10" id="KW-1133">Transmembrane helix</keyword>
<dbReference type="InterPro" id="IPR024079">
    <property type="entry name" value="MetalloPept_cat_dom_sf"/>
</dbReference>
<evidence type="ECO:0000256" key="5">
    <source>
        <dbReference type="ARBA" id="ARBA00022723"/>
    </source>
</evidence>
<feature type="region of interest" description="Disordered" evidence="9">
    <location>
        <begin position="66"/>
        <end position="95"/>
    </location>
</feature>
<dbReference type="Pfam" id="PF01431">
    <property type="entry name" value="Peptidase_M13"/>
    <property type="match status" value="1"/>
</dbReference>
<keyword evidence="7" id="KW-0862">Zinc</keyword>
<evidence type="ECO:0000256" key="2">
    <source>
        <dbReference type="ARBA" id="ARBA00004401"/>
    </source>
</evidence>
<evidence type="ECO:0000259" key="12">
    <source>
        <dbReference type="Pfam" id="PF05649"/>
    </source>
</evidence>
<dbReference type="GO" id="GO:0005886">
    <property type="term" value="C:plasma membrane"/>
    <property type="evidence" value="ECO:0007669"/>
    <property type="project" value="UniProtKB-SubCell"/>
</dbReference>
<dbReference type="InParanoid" id="A0A6I8V5D3"/>
<comment type="cofactor">
    <cofactor evidence="1">
        <name>Zn(2+)</name>
        <dbReference type="ChEBI" id="CHEBI:29105"/>
    </cofactor>
</comment>
<keyword evidence="13" id="KW-1185">Reference proteome</keyword>
<dbReference type="SUPFAM" id="SSF55486">
    <property type="entry name" value="Metalloproteases ('zincins'), catalytic domain"/>
    <property type="match status" value="1"/>
</dbReference>
<comment type="subcellular location">
    <subcellularLocation>
        <location evidence="2">Cell membrane</location>
        <topology evidence="2">Single-pass type II membrane protein</topology>
    </subcellularLocation>
</comment>
<sequence>MAGRGTSEHTTTDDMDERNRIWTTGNINHGFFHENLQQQPLPLQRQQTPGALSLLSAPVRAISENGNGSANGNGIGNGAANGHGQASASESDQGKQLPYQRISPNLIGIQSRFRRSYYHKVVLGALLALVIILLIAIIVLSVSIKKSNPICRSRECIRSAASLIYAMDEQTDPCEDFYKFTCGRWAEEHPRPDSVTSNDWFRERQAHIMRVVREFLRSNISSAEPEAVGKAKTMYGACMDTKQLDQRNLEPLVDYLLRFQLPLLPTSLNLTLGNESKYTAQVANASYNWLESMVAIKQHLSMDLIIGFDVFPDPFNRSINRIALGTPETESAFPFNNDDSHKLLRKIHRKTIFMQNSDEDDSEDDLESEEEEAAKQTTSGMSAYLNYIRKVIEKYLLYVDPYVNQEEATVGISQLVKQGVKVARKIHELKEDAENSTKPSKNPADDIIYISLTQLQNQTDKNIAPKTLPIWMRYMELILKGTRHEKNRQMTTNLTIITSQADILYLQNVVEYLEETPPSHIESYLWLSTIEELVLHTTSSMRLLHSEYMRLAIGTEGSTPRSLYCANGVNSLFGMAVSYVLADEEFTRVKLPRVQRMLSDIRRAFDRLVRSTAWMDAATKRKTMQKSAEMKSFIGFPSWLRNGTALNAYYEGAVVNASMHLENLMGFVHWQMMEKLNEMDKPEPIGWATSPSNVNAFHTFQSNAITVPIAILQYPFYDLGLEALNYGSIGTILGHELTHGFDDSGRRFDRDGNMVEWWSNQTINEYVNRTECFVEQYSRYHLADIDEYIDGELTLGENIADNGGMREAYYAYRLYVKEMGRERSKLPGLEHYTHEQLFFIAFGNLWCETYTPAASRYALSDSHCPGQMRLKGVLSNSEEFARTFRCARGSAMNPHQRKCRIW</sequence>
<gene>
    <name evidence="14" type="primary">Nep5</name>
</gene>
<dbReference type="KEGG" id="dpo:4801137"/>
<keyword evidence="10" id="KW-0812">Transmembrane</keyword>
<dbReference type="InterPro" id="IPR008753">
    <property type="entry name" value="Peptidase_M13_N"/>
</dbReference>
<dbReference type="GO" id="GO:0004222">
    <property type="term" value="F:metalloendopeptidase activity"/>
    <property type="evidence" value="ECO:0007669"/>
    <property type="project" value="InterPro"/>
</dbReference>